<dbReference type="Proteomes" id="UP000235015">
    <property type="component" value="Unassembled WGS sequence"/>
</dbReference>
<dbReference type="GO" id="GO:0008831">
    <property type="term" value="F:dTDP-4-dehydrorhamnose reductase activity"/>
    <property type="evidence" value="ECO:0007669"/>
    <property type="project" value="UniProtKB-EC"/>
</dbReference>
<organism evidence="8 9">
    <name type="scientific">Sedimenticola selenatireducens</name>
    <dbReference type="NCBI Taxonomy" id="191960"/>
    <lineage>
        <taxon>Bacteria</taxon>
        <taxon>Pseudomonadati</taxon>
        <taxon>Pseudomonadota</taxon>
        <taxon>Gammaproteobacteria</taxon>
        <taxon>Chromatiales</taxon>
        <taxon>Sedimenticolaceae</taxon>
        <taxon>Sedimenticola</taxon>
    </lineage>
</organism>
<evidence type="ECO:0000256" key="2">
    <source>
        <dbReference type="ARBA" id="ARBA00010944"/>
    </source>
</evidence>
<dbReference type="RefSeq" id="WP_273439499.1">
    <property type="nucleotide sequence ID" value="NZ_PKUN01000018.1"/>
</dbReference>
<dbReference type="GO" id="GO:0005829">
    <property type="term" value="C:cytosol"/>
    <property type="evidence" value="ECO:0007669"/>
    <property type="project" value="TreeGrafter"/>
</dbReference>
<dbReference type="Pfam" id="PF04321">
    <property type="entry name" value="RmlD_sub_bind"/>
    <property type="match status" value="1"/>
</dbReference>
<dbReference type="EMBL" id="PKUN01000018">
    <property type="protein sequence ID" value="PLX61337.1"/>
    <property type="molecule type" value="Genomic_DNA"/>
</dbReference>
<comment type="similarity">
    <text evidence="2 6">Belongs to the dTDP-4-dehydrorhamnose reductase family.</text>
</comment>
<keyword evidence="6" id="KW-0521">NADP</keyword>
<evidence type="ECO:0000256" key="4">
    <source>
        <dbReference type="ARBA" id="ARBA00017099"/>
    </source>
</evidence>
<evidence type="ECO:0000313" key="8">
    <source>
        <dbReference type="EMBL" id="PLX61337.1"/>
    </source>
</evidence>
<dbReference type="UniPathway" id="UPA00124"/>
<proteinExistence type="inferred from homology"/>
<comment type="pathway">
    <text evidence="1 6">Carbohydrate biosynthesis; dTDP-L-rhamnose biosynthesis.</text>
</comment>
<gene>
    <name evidence="8" type="ORF">C0630_11210</name>
</gene>
<evidence type="ECO:0000256" key="3">
    <source>
        <dbReference type="ARBA" id="ARBA00012929"/>
    </source>
</evidence>
<reference evidence="8 9" key="1">
    <citation type="submission" date="2017-11" db="EMBL/GenBank/DDBJ databases">
        <title>Genome-resolved metagenomics identifies genetic mobility, metabolic interactions, and unexpected diversity in perchlorate-reducing communities.</title>
        <authorList>
            <person name="Barnum T.P."/>
            <person name="Figueroa I.A."/>
            <person name="Carlstrom C.I."/>
            <person name="Lucas L.N."/>
            <person name="Engelbrektson A.L."/>
            <person name="Coates J.D."/>
        </authorList>
    </citation>
    <scope>NUCLEOTIDE SEQUENCE [LARGE SCALE GENOMIC DNA]</scope>
    <source>
        <strain evidence="8">BM301</strain>
    </source>
</reference>
<comment type="catalytic activity">
    <reaction evidence="5 6">
        <text>dTDP-beta-L-rhamnose + NADP(+) = dTDP-4-dehydro-beta-L-rhamnose + NADPH + H(+)</text>
        <dbReference type="Rhea" id="RHEA:21796"/>
        <dbReference type="ChEBI" id="CHEBI:15378"/>
        <dbReference type="ChEBI" id="CHEBI:57510"/>
        <dbReference type="ChEBI" id="CHEBI:57783"/>
        <dbReference type="ChEBI" id="CHEBI:58349"/>
        <dbReference type="ChEBI" id="CHEBI:62830"/>
        <dbReference type="EC" id="1.1.1.133"/>
    </reaction>
</comment>
<dbReference type="PANTHER" id="PTHR10491:SF4">
    <property type="entry name" value="METHIONINE ADENOSYLTRANSFERASE 2 SUBUNIT BETA"/>
    <property type="match status" value="1"/>
</dbReference>
<comment type="function">
    <text evidence="6">Catalyzes the reduction of dTDP-6-deoxy-L-lyxo-4-hexulose to yield dTDP-L-rhamnose.</text>
</comment>
<comment type="caution">
    <text evidence="8">The sequence shown here is derived from an EMBL/GenBank/DDBJ whole genome shotgun (WGS) entry which is preliminary data.</text>
</comment>
<accession>A0A2N6CVU8</accession>
<dbReference type="UniPathway" id="UPA00281"/>
<name>A0A2N6CVU8_9GAMM</name>
<dbReference type="CDD" id="cd05254">
    <property type="entry name" value="dTDP_HR_like_SDR_e"/>
    <property type="match status" value="1"/>
</dbReference>
<evidence type="ECO:0000256" key="6">
    <source>
        <dbReference type="RuleBase" id="RU364082"/>
    </source>
</evidence>
<dbReference type="InterPro" id="IPR005913">
    <property type="entry name" value="dTDP_dehydrorham_reduct"/>
</dbReference>
<dbReference type="Gene3D" id="3.40.50.720">
    <property type="entry name" value="NAD(P)-binding Rossmann-like Domain"/>
    <property type="match status" value="1"/>
</dbReference>
<dbReference type="GO" id="GO:0019305">
    <property type="term" value="P:dTDP-rhamnose biosynthetic process"/>
    <property type="evidence" value="ECO:0007669"/>
    <property type="project" value="UniProtKB-UniPathway"/>
</dbReference>
<comment type="cofactor">
    <cofactor evidence="6">
        <name>Mg(2+)</name>
        <dbReference type="ChEBI" id="CHEBI:18420"/>
    </cofactor>
    <text evidence="6">Binds 1 Mg(2+) ion per monomer.</text>
</comment>
<evidence type="ECO:0000256" key="1">
    <source>
        <dbReference type="ARBA" id="ARBA00004781"/>
    </source>
</evidence>
<evidence type="ECO:0000313" key="9">
    <source>
        <dbReference type="Proteomes" id="UP000235015"/>
    </source>
</evidence>
<feature type="domain" description="RmlD-like substrate binding" evidence="7">
    <location>
        <begin position="1"/>
        <end position="240"/>
    </location>
</feature>
<evidence type="ECO:0000259" key="7">
    <source>
        <dbReference type="Pfam" id="PF04321"/>
    </source>
</evidence>
<dbReference type="SUPFAM" id="SSF51735">
    <property type="entry name" value="NAD(P)-binding Rossmann-fold domains"/>
    <property type="match status" value="1"/>
</dbReference>
<sequence>MRVLILGESGMLGNAVLKLFTGNGLHETWGTVRSDASRYLFSAELQSRLISGVDVLNQDALLDVFAQTRPEVVINCVGLIKQLHNANDPLAVLPVNALLPHQLAKLCLLTGARLIHVSTDCVFVGDKGLYKETDYSDARDLYGKSKYMGELHDHAHAITLRTSIIGHELNSNYALLDWFLSQEGQVKGYTKAIFSGMPTVELARVMHDWVLPQHALSGLYHVSAEPIAKYDLLKLVAEVYDKSIVIQPDDGMVIDRSLDSTLFQKVSGYEPPNWPELIRSMQQAR</sequence>
<dbReference type="AlphaFoldDB" id="A0A2N6CVU8"/>
<protein>
    <recommendedName>
        <fullName evidence="4 6">dTDP-4-dehydrorhamnose reductase</fullName>
        <ecNumber evidence="3 6">1.1.1.133</ecNumber>
    </recommendedName>
</protein>
<dbReference type="EC" id="1.1.1.133" evidence="3 6"/>
<dbReference type="PANTHER" id="PTHR10491">
    <property type="entry name" value="DTDP-4-DEHYDRORHAMNOSE REDUCTASE"/>
    <property type="match status" value="1"/>
</dbReference>
<dbReference type="GO" id="GO:0009243">
    <property type="term" value="P:O antigen biosynthetic process"/>
    <property type="evidence" value="ECO:0007669"/>
    <property type="project" value="UniProtKB-UniPathway"/>
</dbReference>
<dbReference type="InterPro" id="IPR029903">
    <property type="entry name" value="RmlD-like-bd"/>
</dbReference>
<dbReference type="InterPro" id="IPR036291">
    <property type="entry name" value="NAD(P)-bd_dom_sf"/>
</dbReference>
<keyword evidence="6" id="KW-0560">Oxidoreductase</keyword>
<evidence type="ECO:0000256" key="5">
    <source>
        <dbReference type="ARBA" id="ARBA00048200"/>
    </source>
</evidence>